<dbReference type="PANTHER" id="PTHR13696:SF96">
    <property type="entry name" value="COBQ_COBB_MIND_PARA NUCLEOTIDE BINDING DOMAIN-CONTAINING PROTEIN"/>
    <property type="match status" value="1"/>
</dbReference>
<dbReference type="Gene3D" id="3.40.50.300">
    <property type="entry name" value="P-loop containing nucleotide triphosphate hydrolases"/>
    <property type="match status" value="1"/>
</dbReference>
<dbReference type="EMBL" id="JAGQFT020000005">
    <property type="protein sequence ID" value="MBS7457376.1"/>
    <property type="molecule type" value="Genomic_DNA"/>
</dbReference>
<evidence type="ECO:0000313" key="2">
    <source>
        <dbReference type="EMBL" id="MBR0561512.1"/>
    </source>
</evidence>
<comment type="caution">
    <text evidence="2">The sequence shown here is derived from an EMBL/GenBank/DDBJ whole genome shotgun (WGS) entry which is preliminary data.</text>
</comment>
<evidence type="ECO:0000313" key="4">
    <source>
        <dbReference type="Proteomes" id="UP000675747"/>
    </source>
</evidence>
<accession>A0A8J7VRG9</accession>
<sequence>MRTILVASSKGGAGKTTLATHLAGHAALHGRKSVLVDADPQGSSQRWCERRAGLESAVLPVPAVRGRWPKQVPADADQVVVDGAAGAFAGDLEGVLERADAVVVPVLPSMIDVEATVPFLDSLAAHPRVRSGQLPVGLVANRLRPHTRASQDALGWLAQWPYPVVAELRDSQAYVLLVGLGRTLFDYHSEAVRGHQADWAPLLRWLQRARG</sequence>
<dbReference type="AlphaFoldDB" id="A0A8J7VRG9"/>
<name>A0A8J7VRG9_9GAMM</name>
<dbReference type="SUPFAM" id="SSF52540">
    <property type="entry name" value="P-loop containing nucleoside triphosphate hydrolases"/>
    <property type="match status" value="1"/>
</dbReference>
<dbReference type="RefSeq" id="WP_211925481.1">
    <property type="nucleotide sequence ID" value="NZ_JAGQFT020000005.1"/>
</dbReference>
<dbReference type="InterPro" id="IPR027417">
    <property type="entry name" value="P-loop_NTPase"/>
</dbReference>
<feature type="domain" description="CobQ/CobB/MinD/ParA nucleotide binding" evidence="1">
    <location>
        <begin position="4"/>
        <end position="174"/>
    </location>
</feature>
<dbReference type="InterPro" id="IPR002586">
    <property type="entry name" value="CobQ/CobB/MinD/ParA_Nub-bd_dom"/>
</dbReference>
<organism evidence="2">
    <name type="scientific">Coralloluteibacterium stylophorae</name>
    <dbReference type="NCBI Taxonomy" id="1776034"/>
    <lineage>
        <taxon>Bacteria</taxon>
        <taxon>Pseudomonadati</taxon>
        <taxon>Pseudomonadota</taxon>
        <taxon>Gammaproteobacteria</taxon>
        <taxon>Lysobacterales</taxon>
        <taxon>Lysobacteraceae</taxon>
        <taxon>Coralloluteibacterium</taxon>
    </lineage>
</organism>
<gene>
    <name evidence="3" type="ORF">KB893_009540</name>
    <name evidence="2" type="ORF">KB893_03090</name>
</gene>
<evidence type="ECO:0000313" key="3">
    <source>
        <dbReference type="EMBL" id="MBS7457376.1"/>
    </source>
</evidence>
<protein>
    <submittedName>
        <fullName evidence="2">ParA family protein</fullName>
    </submittedName>
</protein>
<dbReference type="EMBL" id="JAGQFT010000012">
    <property type="protein sequence ID" value="MBR0561512.1"/>
    <property type="molecule type" value="Genomic_DNA"/>
</dbReference>
<reference evidence="3 4" key="1">
    <citation type="journal article" date="2021" name="Microbiol. Resour. Announc.">
        <title>Draft Genome Sequence of Coralloluteibacterium stylophorae LMG 29479T.</title>
        <authorList>
            <person name="Karlyshev A.V."/>
            <person name="Kudryashova E.B."/>
            <person name="Ariskina E.V."/>
            <person name="Conroy A.P."/>
            <person name="Abidueva E.Y."/>
        </authorList>
    </citation>
    <scope>NUCLEOTIDE SEQUENCE [LARGE SCALE GENOMIC DNA]</scope>
    <source>
        <strain evidence="3 4">LMG 29479</strain>
    </source>
</reference>
<proteinExistence type="predicted"/>
<reference evidence="2" key="2">
    <citation type="submission" date="2021-04" db="EMBL/GenBank/DDBJ databases">
        <authorList>
            <person name="Karlyshev A.V."/>
        </authorList>
    </citation>
    <scope>NUCLEOTIDE SEQUENCE</scope>
    <source>
        <strain evidence="2">LMG 29479</strain>
    </source>
</reference>
<keyword evidence="4" id="KW-1185">Reference proteome</keyword>
<dbReference type="CDD" id="cd02042">
    <property type="entry name" value="ParAB_family"/>
    <property type="match status" value="1"/>
</dbReference>
<evidence type="ECO:0000259" key="1">
    <source>
        <dbReference type="Pfam" id="PF01656"/>
    </source>
</evidence>
<dbReference type="InterPro" id="IPR050678">
    <property type="entry name" value="DNA_Partitioning_ATPase"/>
</dbReference>
<dbReference type="Pfam" id="PF01656">
    <property type="entry name" value="CbiA"/>
    <property type="match status" value="1"/>
</dbReference>
<dbReference type="Proteomes" id="UP000675747">
    <property type="component" value="Unassembled WGS sequence"/>
</dbReference>
<dbReference type="PANTHER" id="PTHR13696">
    <property type="entry name" value="P-LOOP CONTAINING NUCLEOSIDE TRIPHOSPHATE HYDROLASE"/>
    <property type="match status" value="1"/>
</dbReference>